<dbReference type="AlphaFoldDB" id="B1WWB0"/>
<evidence type="ECO:0000313" key="3">
    <source>
        <dbReference type="Proteomes" id="UP000001203"/>
    </source>
</evidence>
<proteinExistence type="predicted"/>
<keyword evidence="1" id="KW-1133">Transmembrane helix</keyword>
<reference evidence="2 3" key="1">
    <citation type="journal article" date="2008" name="Proc. Natl. Acad. Sci. U.S.A.">
        <title>The genome of Cyanothece 51142, a unicellular diazotrophic cyanobacterium important in the marine nitrogen cycle.</title>
        <authorList>
            <person name="Welsh E.A."/>
            <person name="Liberton M."/>
            <person name="Stoeckel J."/>
            <person name="Loh T."/>
            <person name="Elvitigala T."/>
            <person name="Wang C."/>
            <person name="Wollam A."/>
            <person name="Fulton R.S."/>
            <person name="Clifton S.W."/>
            <person name="Jacobs J.M."/>
            <person name="Aurora R."/>
            <person name="Ghosh B.K."/>
            <person name="Sherman L.A."/>
            <person name="Smith R.D."/>
            <person name="Wilson R.K."/>
            <person name="Pakrasi H.B."/>
        </authorList>
    </citation>
    <scope>NUCLEOTIDE SEQUENCE [LARGE SCALE GENOMIC DNA]</scope>
    <source>
        <strain evidence="3">ATCC 51142 / BH68</strain>
    </source>
</reference>
<accession>B1WWB0</accession>
<keyword evidence="1" id="KW-0812">Transmembrane</keyword>
<evidence type="ECO:0000256" key="1">
    <source>
        <dbReference type="SAM" id="Phobius"/>
    </source>
</evidence>
<evidence type="ECO:0000313" key="2">
    <source>
        <dbReference type="EMBL" id="ACB54038.1"/>
    </source>
</evidence>
<protein>
    <submittedName>
        <fullName evidence="2">Uncharacterized protein</fullName>
    </submittedName>
</protein>
<keyword evidence="3" id="KW-1185">Reference proteome</keyword>
<keyword evidence="1" id="KW-0472">Membrane</keyword>
<dbReference type="EMBL" id="CP000806">
    <property type="protein sequence ID" value="ACB54038.1"/>
    <property type="molecule type" value="Genomic_DNA"/>
</dbReference>
<dbReference type="STRING" id="43989.cce_4690"/>
<feature type="transmembrane region" description="Helical" evidence="1">
    <location>
        <begin position="52"/>
        <end position="73"/>
    </location>
</feature>
<dbReference type="KEGG" id="cyt:cce_4690"/>
<organism evidence="2 3">
    <name type="scientific">Crocosphaera subtropica (strain ATCC 51142 / BH68)</name>
    <name type="common">Cyanothece sp. (strain ATCC 51142)</name>
    <dbReference type="NCBI Taxonomy" id="43989"/>
    <lineage>
        <taxon>Bacteria</taxon>
        <taxon>Bacillati</taxon>
        <taxon>Cyanobacteriota</taxon>
        <taxon>Cyanophyceae</taxon>
        <taxon>Oscillatoriophycideae</taxon>
        <taxon>Chroococcales</taxon>
        <taxon>Aphanothecaceae</taxon>
        <taxon>Crocosphaera</taxon>
        <taxon>Crocosphaera subtropica</taxon>
    </lineage>
</organism>
<sequence length="280" mass="31623">MGILNIYKTISPIIHMSSQWFSHRPLLAQTTEVPSNPSVTPSPGSSGSSGQLWMISTISLSVILAVFIAYGQWQLKQTAKTLKFEKFKNKDLKKKLKLALVTIRKMEGNPDLVYAREFNLDYLRMRMDEEVFHYVIVNQIKMKVTQLIGAALRPSTDKVQAGMMTGGRNIDESFDVTYEVETQEGQWNKGVLFRISIKLMKLPTQSSASTVSQILECIENFLSPITTKENWQPAIQGQVVLISWDQKAKPTPLLVIEQSEEGLNLTQKHHLSSHRKLSSS</sequence>
<gene>
    <name evidence="2" type="ordered locus">cce_4690</name>
</gene>
<dbReference type="eggNOG" id="ENOG502Z92Y">
    <property type="taxonomic scope" value="Bacteria"/>
</dbReference>
<dbReference type="Proteomes" id="UP000001203">
    <property type="component" value="Chromosome circular"/>
</dbReference>
<dbReference type="HOGENOM" id="CLU_079856_0_0_3"/>
<name>B1WWB0_CROS5</name>